<reference evidence="3" key="1">
    <citation type="submission" date="2023-11" db="UniProtKB">
        <authorList>
            <consortium name="WormBaseParasite"/>
        </authorList>
    </citation>
    <scope>IDENTIFICATION</scope>
</reference>
<evidence type="ECO:0000256" key="1">
    <source>
        <dbReference type="SAM" id="SignalP"/>
    </source>
</evidence>
<dbReference type="Proteomes" id="UP000050790">
    <property type="component" value="Unassembled WGS sequence"/>
</dbReference>
<feature type="signal peptide" evidence="1">
    <location>
        <begin position="1"/>
        <end position="23"/>
    </location>
</feature>
<sequence>MKYIKMLIMMFIVHIAMIQIVQSGGDMEKTDNGNGKVDVVLGSNGINVKKDGESIVTKIKKPDGNDKLTGINAKKDGESIVTEIEKPDGNDKLSGISVKKDGESIVTKVEKPGGNDQLSG</sequence>
<dbReference type="AlphaFoldDB" id="A0AA85ALZ6"/>
<evidence type="ECO:0000313" key="3">
    <source>
        <dbReference type="WBParaSite" id="SMRG1_93470.1"/>
    </source>
</evidence>
<accession>A0AA85ALZ6</accession>
<organism evidence="2 3">
    <name type="scientific">Schistosoma margrebowiei</name>
    <dbReference type="NCBI Taxonomy" id="48269"/>
    <lineage>
        <taxon>Eukaryota</taxon>
        <taxon>Metazoa</taxon>
        <taxon>Spiralia</taxon>
        <taxon>Lophotrochozoa</taxon>
        <taxon>Platyhelminthes</taxon>
        <taxon>Trematoda</taxon>
        <taxon>Digenea</taxon>
        <taxon>Strigeidida</taxon>
        <taxon>Schistosomatoidea</taxon>
        <taxon>Schistosomatidae</taxon>
        <taxon>Schistosoma</taxon>
    </lineage>
</organism>
<proteinExistence type="predicted"/>
<keyword evidence="1" id="KW-0732">Signal</keyword>
<protein>
    <submittedName>
        <fullName evidence="3">Uncharacterized protein</fullName>
    </submittedName>
</protein>
<dbReference type="WBParaSite" id="SMRG1_93470.1">
    <property type="protein sequence ID" value="SMRG1_93470.1"/>
    <property type="gene ID" value="SMRG1_93470"/>
</dbReference>
<feature type="chain" id="PRO_5041715287" evidence="1">
    <location>
        <begin position="24"/>
        <end position="120"/>
    </location>
</feature>
<name>A0AA85ALZ6_9TREM</name>
<evidence type="ECO:0000313" key="2">
    <source>
        <dbReference type="Proteomes" id="UP000050790"/>
    </source>
</evidence>